<evidence type="ECO:0000256" key="5">
    <source>
        <dbReference type="ARBA" id="ARBA00023012"/>
    </source>
</evidence>
<dbReference type="EC" id="2.7.13.3" evidence="2"/>
<organism evidence="8">
    <name type="scientific">Desertifilum tharense IPPAS B-1220</name>
    <dbReference type="NCBI Taxonomy" id="1781255"/>
    <lineage>
        <taxon>Bacteria</taxon>
        <taxon>Bacillati</taxon>
        <taxon>Cyanobacteriota</taxon>
        <taxon>Cyanophyceae</taxon>
        <taxon>Desertifilales</taxon>
        <taxon>Desertifilaceae</taxon>
        <taxon>Desertifilum</taxon>
    </lineage>
</organism>
<comment type="catalytic activity">
    <reaction evidence="1">
        <text>ATP + protein L-histidine = ADP + protein N-phospho-L-histidine.</text>
        <dbReference type="EC" id="2.7.13.3"/>
    </reaction>
</comment>
<evidence type="ECO:0000256" key="3">
    <source>
        <dbReference type="ARBA" id="ARBA00022553"/>
    </source>
</evidence>
<dbReference type="SUPFAM" id="SSF47384">
    <property type="entry name" value="Homodimeric domain of signal transducing histidine kinase"/>
    <property type="match status" value="1"/>
</dbReference>
<dbReference type="Gene3D" id="3.30.565.10">
    <property type="entry name" value="Histidine kinase-like ATPase, C-terminal domain"/>
    <property type="match status" value="1"/>
</dbReference>
<dbReference type="Gene3D" id="1.10.287.130">
    <property type="match status" value="1"/>
</dbReference>
<evidence type="ECO:0000256" key="4">
    <source>
        <dbReference type="ARBA" id="ARBA00022777"/>
    </source>
</evidence>
<keyword evidence="5" id="KW-0902">Two-component regulatory system</keyword>
<feature type="transmembrane region" description="Helical" evidence="6">
    <location>
        <begin position="58"/>
        <end position="75"/>
    </location>
</feature>
<protein>
    <recommendedName>
        <fullName evidence="2">histidine kinase</fullName>
        <ecNumber evidence="2">2.7.13.3</ecNumber>
    </recommendedName>
</protein>
<dbReference type="STRING" id="1781255.BH720_05320"/>
<dbReference type="Pfam" id="PF02518">
    <property type="entry name" value="HATPase_c"/>
    <property type="match status" value="1"/>
</dbReference>
<dbReference type="RefSeq" id="WP_069966133.1">
    <property type="nucleotide sequence ID" value="NZ_CM124774.1"/>
</dbReference>
<proteinExistence type="predicted"/>
<dbReference type="InterPro" id="IPR004358">
    <property type="entry name" value="Sig_transdc_His_kin-like_C"/>
</dbReference>
<dbReference type="CDD" id="cd00082">
    <property type="entry name" value="HisKA"/>
    <property type="match status" value="1"/>
</dbReference>
<dbReference type="GO" id="GO:0000155">
    <property type="term" value="F:phosphorelay sensor kinase activity"/>
    <property type="evidence" value="ECO:0007669"/>
    <property type="project" value="InterPro"/>
</dbReference>
<dbReference type="CDD" id="cd00075">
    <property type="entry name" value="HATPase"/>
    <property type="match status" value="1"/>
</dbReference>
<dbReference type="EMBL" id="MJGC01000040">
    <property type="protein sequence ID" value="OEJ76257.1"/>
    <property type="molecule type" value="Genomic_DNA"/>
</dbReference>
<keyword evidence="4 8" id="KW-0418">Kinase</keyword>
<keyword evidence="6" id="KW-0812">Transmembrane</keyword>
<dbReference type="PRINTS" id="PR00344">
    <property type="entry name" value="BCTRLSENSOR"/>
</dbReference>
<dbReference type="SUPFAM" id="SSF55874">
    <property type="entry name" value="ATPase domain of HSP90 chaperone/DNA topoisomerase II/histidine kinase"/>
    <property type="match status" value="1"/>
</dbReference>
<evidence type="ECO:0000256" key="1">
    <source>
        <dbReference type="ARBA" id="ARBA00000085"/>
    </source>
</evidence>
<keyword evidence="3" id="KW-0597">Phosphoprotein</keyword>
<comment type="caution">
    <text evidence="8">The sequence shown here is derived from an EMBL/GenBank/DDBJ whole genome shotgun (WGS) entry which is preliminary data.</text>
</comment>
<name>A0A1E5QNT3_9CYAN</name>
<dbReference type="AlphaFoldDB" id="A0A1E5QNT3"/>
<gene>
    <name evidence="8" type="ORF">BH720_05320</name>
</gene>
<keyword evidence="6" id="KW-0472">Membrane</keyword>
<feature type="transmembrane region" description="Helical" evidence="6">
    <location>
        <begin position="37"/>
        <end position="53"/>
    </location>
</feature>
<dbReference type="PROSITE" id="PS50109">
    <property type="entry name" value="HIS_KIN"/>
    <property type="match status" value="1"/>
</dbReference>
<dbReference type="InterPro" id="IPR036097">
    <property type="entry name" value="HisK_dim/P_sf"/>
</dbReference>
<dbReference type="InterPro" id="IPR036890">
    <property type="entry name" value="HATPase_C_sf"/>
</dbReference>
<reference evidence="8" key="1">
    <citation type="submission" date="2016-09" db="EMBL/GenBank/DDBJ databases">
        <title>Draft genome of thermotolerant cyanobacterium Desertifilum sp. strain IPPAS B-1220.</title>
        <authorList>
            <person name="Sinetova M.A."/>
            <person name="Bolakhan K."/>
            <person name="Zayadan B.K."/>
            <person name="Mironov K.S."/>
            <person name="Ustinova V."/>
            <person name="Kupriyanova E.V."/>
            <person name="Sidorov R.A."/>
            <person name="Skrypnik A.N."/>
            <person name="Gogoleva N.E."/>
            <person name="Gogolev Y.V."/>
            <person name="Los D.A."/>
        </authorList>
    </citation>
    <scope>NUCLEOTIDE SEQUENCE [LARGE SCALE GENOMIC DNA]</scope>
    <source>
        <strain evidence="8">IPPAS B-1220</strain>
    </source>
</reference>
<dbReference type="InterPro" id="IPR003661">
    <property type="entry name" value="HisK_dim/P_dom"/>
</dbReference>
<keyword evidence="4 8" id="KW-0808">Transferase</keyword>
<evidence type="ECO:0000256" key="6">
    <source>
        <dbReference type="SAM" id="Phobius"/>
    </source>
</evidence>
<evidence type="ECO:0000313" key="8">
    <source>
        <dbReference type="EMBL" id="OEJ76257.1"/>
    </source>
</evidence>
<accession>A0A1E5QNT3</accession>
<dbReference type="InterPro" id="IPR003594">
    <property type="entry name" value="HATPase_dom"/>
</dbReference>
<dbReference type="OrthoDB" id="418136at2"/>
<feature type="domain" description="Histidine kinase" evidence="7">
    <location>
        <begin position="136"/>
        <end position="357"/>
    </location>
</feature>
<dbReference type="Pfam" id="PF00512">
    <property type="entry name" value="HisKA"/>
    <property type="match status" value="1"/>
</dbReference>
<dbReference type="SMART" id="SM00387">
    <property type="entry name" value="HATPase_c"/>
    <property type="match status" value="1"/>
</dbReference>
<dbReference type="PANTHER" id="PTHR43547">
    <property type="entry name" value="TWO-COMPONENT HISTIDINE KINASE"/>
    <property type="match status" value="1"/>
</dbReference>
<evidence type="ECO:0000259" key="7">
    <source>
        <dbReference type="PROSITE" id="PS50109"/>
    </source>
</evidence>
<dbReference type="InterPro" id="IPR005467">
    <property type="entry name" value="His_kinase_dom"/>
</dbReference>
<keyword evidence="6" id="KW-1133">Transmembrane helix</keyword>
<dbReference type="SMART" id="SM00388">
    <property type="entry name" value="HisKA"/>
    <property type="match status" value="1"/>
</dbReference>
<dbReference type="PANTHER" id="PTHR43547:SF2">
    <property type="entry name" value="HYBRID SIGNAL TRANSDUCTION HISTIDINE KINASE C"/>
    <property type="match status" value="1"/>
</dbReference>
<sequence length="363" mass="40482">MKQDKRFNPSVWQAQIIVTGLCLIVIALEYLTPSEYVFGYLYSGIILLVHSRLKRITAYQVTLLAVFLTLLNLWVPEVHLSAVPTLANRLIATLALIVTAWLSDRNRRYEEAIARQQAQLQAQAQLASIRENFVSTLTHDLKTPLLGAIETLKSFEKGQFGDITPIQQRVLGMMQKSHRSSVQLVETLLDVYRNDTEGLHLNLSAVNLATLADEAIATLTELGRSRNVYIVLNYGASDFRQHFWTKGDSLQLQRVFANLIANAINHAPRGSKVEIILESDGSTHVVKVGDRGPGMSADEIPLLFERFYQGHSDRQAKGSGLGLYLTRQIVQAHEGIIWAENRQPTGALFAFRLPAISPLLSSV</sequence>
<feature type="transmembrane region" description="Helical" evidence="6">
    <location>
        <begin position="81"/>
        <end position="102"/>
    </location>
</feature>
<evidence type="ECO:0000256" key="2">
    <source>
        <dbReference type="ARBA" id="ARBA00012438"/>
    </source>
</evidence>